<feature type="domain" description="Knr4/Smi1-like" evidence="1">
    <location>
        <begin position="22"/>
        <end position="164"/>
    </location>
</feature>
<evidence type="ECO:0000259" key="1">
    <source>
        <dbReference type="Pfam" id="PF09346"/>
    </source>
</evidence>
<dbReference type="RefSeq" id="WP_212526402.1">
    <property type="nucleotide sequence ID" value="NZ_JAGSOG010000003.1"/>
</dbReference>
<dbReference type="Pfam" id="PF09346">
    <property type="entry name" value="SMI1_KNR4"/>
    <property type="match status" value="1"/>
</dbReference>
<keyword evidence="3" id="KW-1185">Reference proteome</keyword>
<gene>
    <name evidence="2" type="ORF">KDL01_01270</name>
</gene>
<dbReference type="EMBL" id="JAGSOG010000003">
    <property type="protein sequence ID" value="MBR7831869.1"/>
    <property type="molecule type" value="Genomic_DNA"/>
</dbReference>
<comment type="caution">
    <text evidence="2">The sequence shown here is derived from an EMBL/GenBank/DDBJ whole genome shotgun (WGS) entry which is preliminary data.</text>
</comment>
<dbReference type="Proteomes" id="UP000675781">
    <property type="component" value="Unassembled WGS sequence"/>
</dbReference>
<evidence type="ECO:0000313" key="2">
    <source>
        <dbReference type="EMBL" id="MBR7831869.1"/>
    </source>
</evidence>
<accession>A0A941ILL9</accession>
<protein>
    <recommendedName>
        <fullName evidence="1">Knr4/Smi1-like domain-containing protein</fullName>
    </recommendedName>
</protein>
<dbReference type="AlphaFoldDB" id="A0A941ILL9"/>
<organism evidence="2 3">
    <name type="scientific">Actinospica durhamensis</name>
    <dbReference type="NCBI Taxonomy" id="1508375"/>
    <lineage>
        <taxon>Bacteria</taxon>
        <taxon>Bacillati</taxon>
        <taxon>Actinomycetota</taxon>
        <taxon>Actinomycetes</taxon>
        <taxon>Catenulisporales</taxon>
        <taxon>Actinospicaceae</taxon>
        <taxon>Actinospica</taxon>
    </lineage>
</organism>
<dbReference type="InterPro" id="IPR018958">
    <property type="entry name" value="Knr4/Smi1-like_dom"/>
</dbReference>
<sequence>MYEELVQLLPPPDVEVAGPPWDEIESALGFRPPADYRWFCDTYGGGSLFQGASVMESSEFEIFAPTSAPRGRCPAGLAGLREYHMAGFHESFTYDGADLAMWNGAPYPVYPEPGGVLGWGMSEWGDSFFWLMRGEDPDAWPVVAWMRDPAEAFTLDCGFVEFLRRVVTGEFPWTPSWAGPDVQWHMRSDWRRKVR</sequence>
<dbReference type="SUPFAM" id="SSF160631">
    <property type="entry name" value="SMI1/KNR4-like"/>
    <property type="match status" value="1"/>
</dbReference>
<name>A0A941ILL9_9ACTN</name>
<dbReference type="InterPro" id="IPR037883">
    <property type="entry name" value="Knr4/Smi1-like_sf"/>
</dbReference>
<reference evidence="2" key="1">
    <citation type="submission" date="2021-04" db="EMBL/GenBank/DDBJ databases">
        <title>Genome based classification of Actinospica acidithermotolerans sp. nov., an actinobacterium isolated from an Indonesian hot spring.</title>
        <authorList>
            <person name="Kusuma A.B."/>
            <person name="Putra K.E."/>
            <person name="Nafisah S."/>
            <person name="Loh J."/>
            <person name="Nouioui I."/>
            <person name="Goodfellow M."/>
        </authorList>
    </citation>
    <scope>NUCLEOTIDE SEQUENCE</scope>
    <source>
        <strain evidence="2">CSCA 57</strain>
    </source>
</reference>
<dbReference type="Gene3D" id="3.40.1580.10">
    <property type="entry name" value="SMI1/KNR4-like"/>
    <property type="match status" value="1"/>
</dbReference>
<evidence type="ECO:0000313" key="3">
    <source>
        <dbReference type="Proteomes" id="UP000675781"/>
    </source>
</evidence>
<proteinExistence type="predicted"/>